<evidence type="ECO:0000313" key="2">
    <source>
        <dbReference type="EMBL" id="EIM62377.1"/>
    </source>
</evidence>
<name>I5AYR4_9BACT</name>
<keyword evidence="1" id="KW-0732">Signal</keyword>
<reference evidence="2 3" key="1">
    <citation type="submission" date="2011-09" db="EMBL/GenBank/DDBJ databases">
        <authorList>
            <consortium name="US DOE Joint Genome Institute (JGI-PGF)"/>
            <person name="Lucas S."/>
            <person name="Han J."/>
            <person name="Lapidus A."/>
            <person name="Cheng J.-F."/>
            <person name="Goodwin L."/>
            <person name="Pitluck S."/>
            <person name="Peters L."/>
            <person name="Land M.L."/>
            <person name="Hauser L."/>
            <person name="Orellana R."/>
            <person name="Lovley D."/>
            <person name="Woyke T.J."/>
        </authorList>
    </citation>
    <scope>NUCLEOTIDE SEQUENCE [LARGE SCALE GENOMIC DNA]</scope>
    <source>
        <strain evidence="2 3">2ac9</strain>
    </source>
</reference>
<evidence type="ECO:0000313" key="3">
    <source>
        <dbReference type="Proteomes" id="UP000005778"/>
    </source>
</evidence>
<dbReference type="EMBL" id="CM001488">
    <property type="protein sequence ID" value="EIM62377.1"/>
    <property type="molecule type" value="Genomic_DNA"/>
</dbReference>
<dbReference type="Proteomes" id="UP000005778">
    <property type="component" value="Chromosome"/>
</dbReference>
<evidence type="ECO:0000256" key="1">
    <source>
        <dbReference type="SAM" id="SignalP"/>
    </source>
</evidence>
<protein>
    <submittedName>
        <fullName evidence="2">Uncharacterized protein</fullName>
    </submittedName>
</protein>
<organism evidence="2 3">
    <name type="scientific">Desulfobacter postgatei 2ac9</name>
    <dbReference type="NCBI Taxonomy" id="879212"/>
    <lineage>
        <taxon>Bacteria</taxon>
        <taxon>Pseudomonadati</taxon>
        <taxon>Thermodesulfobacteriota</taxon>
        <taxon>Desulfobacteria</taxon>
        <taxon>Desulfobacterales</taxon>
        <taxon>Desulfobacteraceae</taxon>
        <taxon>Desulfobacter</taxon>
    </lineage>
</organism>
<feature type="chain" id="PRO_5003700336" evidence="1">
    <location>
        <begin position="25"/>
        <end position="250"/>
    </location>
</feature>
<proteinExistence type="predicted"/>
<dbReference type="eggNOG" id="ENOG5031GBD">
    <property type="taxonomic scope" value="Bacteria"/>
</dbReference>
<keyword evidence="3" id="KW-1185">Reference proteome</keyword>
<accession>I5AYR4</accession>
<gene>
    <name evidence="2" type="ORF">DespoDRAFT_00348</name>
</gene>
<dbReference type="RefSeq" id="WP_004070911.1">
    <property type="nucleotide sequence ID" value="NZ_CM001488.1"/>
</dbReference>
<feature type="signal peptide" evidence="1">
    <location>
        <begin position="1"/>
        <end position="24"/>
    </location>
</feature>
<dbReference type="OrthoDB" id="5424397at2"/>
<dbReference type="AlphaFoldDB" id="I5AYR4"/>
<dbReference type="HOGENOM" id="CLU_1110039_0_0_7"/>
<sequence>MKKGLLLCAVMCLVILLSQQFALADIYLKQKQRTEAFSMMGQEQPAQEVETESWISDSAMWTQTGDKGILIKEDGSMIMLDHLGKTYTEMNMNYEKMAEASGEKMDAEEMAGLKQLMGKMMDIKISVEPTGEKKQINGYHCQKYIQTMEMGMGTNTSVIWATTDINVDADVYAKFSASILANQPGMEQSLDKIVHEMKKIKGVQVLNESTMNMMGQEMKSSVALLEFKEGKAPSNVFSIPKGYTKKAFGD</sequence>
<reference evidence="2 3" key="2">
    <citation type="submission" date="2012-02" db="EMBL/GenBank/DDBJ databases">
        <title>Improved High-Quality Draft sequence of Desulfobacter postgatei 2ac9.</title>
        <authorList>
            <consortium name="US DOE Joint Genome Institute"/>
            <person name="Lucas S."/>
            <person name="Han J."/>
            <person name="Lapidus A."/>
            <person name="Cheng J.-F."/>
            <person name="Goodwin L."/>
            <person name="Pitluck S."/>
            <person name="Peters L."/>
            <person name="Ovchinnikova G."/>
            <person name="Held B."/>
            <person name="Detter J.C."/>
            <person name="Han C."/>
            <person name="Tapia R."/>
            <person name="Land M."/>
            <person name="Hauser L."/>
            <person name="Kyrpides N."/>
            <person name="Ivanova N."/>
            <person name="Pagani I."/>
            <person name="Orellana R."/>
            <person name="Lovley D."/>
            <person name="Woyke T."/>
        </authorList>
    </citation>
    <scope>NUCLEOTIDE SEQUENCE [LARGE SCALE GENOMIC DNA]</scope>
    <source>
        <strain evidence="2 3">2ac9</strain>
    </source>
</reference>